<keyword evidence="8 10" id="KW-0012">Acyltransferase</keyword>
<dbReference type="EMBL" id="CANTUO010000006">
    <property type="protein sequence ID" value="CAI5760248.1"/>
    <property type="molecule type" value="Genomic_DNA"/>
</dbReference>
<dbReference type="InterPro" id="IPR001594">
    <property type="entry name" value="Palmitoyltrfase_DHHC"/>
</dbReference>
<evidence type="ECO:0000256" key="2">
    <source>
        <dbReference type="ARBA" id="ARBA00022679"/>
    </source>
</evidence>
<evidence type="ECO:0000256" key="8">
    <source>
        <dbReference type="ARBA" id="ARBA00023315"/>
    </source>
</evidence>
<proteinExistence type="inferred from homology"/>
<keyword evidence="2 10" id="KW-0808">Transferase</keyword>
<evidence type="ECO:0000313" key="12">
    <source>
        <dbReference type="EMBL" id="CAI5760248.1"/>
    </source>
</evidence>
<dbReference type="InterPro" id="IPR039859">
    <property type="entry name" value="PFA4/ZDH16/20/ERF2-like"/>
</dbReference>
<keyword evidence="3 10" id="KW-0812">Transmembrane</keyword>
<evidence type="ECO:0000256" key="10">
    <source>
        <dbReference type="RuleBase" id="RU079119"/>
    </source>
</evidence>
<accession>A0A9W4XC84</accession>
<gene>
    <name evidence="12" type="ORF">CANVERA_P4758</name>
</gene>
<dbReference type="Proteomes" id="UP001152885">
    <property type="component" value="Unassembled WGS sequence"/>
</dbReference>
<evidence type="ECO:0000256" key="7">
    <source>
        <dbReference type="ARBA" id="ARBA00023288"/>
    </source>
</evidence>
<dbReference type="Pfam" id="PF01529">
    <property type="entry name" value="DHHC"/>
    <property type="match status" value="1"/>
</dbReference>
<comment type="domain">
    <text evidence="10">The DHHC domain is required for palmitoyltransferase activity.</text>
</comment>
<evidence type="ECO:0000256" key="1">
    <source>
        <dbReference type="ARBA" id="ARBA00004141"/>
    </source>
</evidence>
<reference evidence="12" key="1">
    <citation type="submission" date="2022-12" db="EMBL/GenBank/DDBJ databases">
        <authorList>
            <person name="Brejova B."/>
        </authorList>
    </citation>
    <scope>NUCLEOTIDE SEQUENCE</scope>
</reference>
<dbReference type="OrthoDB" id="331948at2759"/>
<comment type="subcellular location">
    <subcellularLocation>
        <location evidence="1">Membrane</location>
        <topology evidence="1">Multi-pass membrane protein</topology>
    </subcellularLocation>
</comment>
<comment type="caution">
    <text evidence="12">The sequence shown here is derived from an EMBL/GenBank/DDBJ whole genome shotgun (WGS) entry which is preliminary data.</text>
</comment>
<evidence type="ECO:0000256" key="4">
    <source>
        <dbReference type="ARBA" id="ARBA00022989"/>
    </source>
</evidence>
<feature type="transmembrane region" description="Helical" evidence="10">
    <location>
        <begin position="119"/>
        <end position="138"/>
    </location>
</feature>
<comment type="catalytic activity">
    <reaction evidence="9 10">
        <text>L-cysteinyl-[protein] + hexadecanoyl-CoA = S-hexadecanoyl-L-cysteinyl-[protein] + CoA</text>
        <dbReference type="Rhea" id="RHEA:36683"/>
        <dbReference type="Rhea" id="RHEA-COMP:10131"/>
        <dbReference type="Rhea" id="RHEA-COMP:11032"/>
        <dbReference type="ChEBI" id="CHEBI:29950"/>
        <dbReference type="ChEBI" id="CHEBI:57287"/>
        <dbReference type="ChEBI" id="CHEBI:57379"/>
        <dbReference type="ChEBI" id="CHEBI:74151"/>
        <dbReference type="EC" id="2.3.1.225"/>
    </reaction>
</comment>
<dbReference type="GO" id="GO:0019706">
    <property type="term" value="F:protein-cysteine S-palmitoyltransferase activity"/>
    <property type="evidence" value="ECO:0007669"/>
    <property type="project" value="UniProtKB-EC"/>
</dbReference>
<keyword evidence="4 10" id="KW-1133">Transmembrane helix</keyword>
<evidence type="ECO:0000256" key="9">
    <source>
        <dbReference type="ARBA" id="ARBA00048048"/>
    </source>
</evidence>
<evidence type="ECO:0000259" key="11">
    <source>
        <dbReference type="Pfam" id="PF01529"/>
    </source>
</evidence>
<evidence type="ECO:0000313" key="13">
    <source>
        <dbReference type="Proteomes" id="UP001152885"/>
    </source>
</evidence>
<comment type="similarity">
    <text evidence="10">Belongs to the DHHC palmitoyltransferase family.</text>
</comment>
<evidence type="ECO:0000256" key="3">
    <source>
        <dbReference type="ARBA" id="ARBA00022692"/>
    </source>
</evidence>
<feature type="domain" description="Palmitoyltransferase DHHC" evidence="11">
    <location>
        <begin position="29"/>
        <end position="156"/>
    </location>
</feature>
<sequence>MIWVSYFMAIMKSPGTSPSNYKPSSGQWKRYCKKCNKYKPPRTHHCKSCNQCILYMDHHCPWTMNCVGFENLPNFMRFLGWVIWGTSYLFIQLVKRIISYYQQSDLPIYLIRKSEMIGVIFFTPLDLFVLISISLLFIRCFINICKGMTQIEIWEWERIDNQFYSNRFWYQIRSNYRKLHNKELPELTTWTNNTIELDNMDNNEEEEQEEQEESNNLVPKNFTIDDIIFPYDLGIWSNIIQALNYPWVWLWPFSKPLNNGISPKISQDYKEDDQLNLPWPPDGNNQEEISVNALNDDELRNIKNYKELRKRLDPKSDLKRNDWTNDYGENLNDFGVDIDADDDNYELVTRSI</sequence>
<dbReference type="EC" id="2.3.1.225" evidence="10"/>
<evidence type="ECO:0000256" key="6">
    <source>
        <dbReference type="ARBA" id="ARBA00023139"/>
    </source>
</evidence>
<keyword evidence="5 10" id="KW-0472">Membrane</keyword>
<name>A0A9W4XC84_9ASCO</name>
<keyword evidence="6" id="KW-0564">Palmitate</keyword>
<dbReference type="PROSITE" id="PS50216">
    <property type="entry name" value="DHHC"/>
    <property type="match status" value="1"/>
</dbReference>
<keyword evidence="7" id="KW-0449">Lipoprotein</keyword>
<protein>
    <recommendedName>
        <fullName evidence="10">Palmitoyltransferase</fullName>
        <ecNumber evidence="10">2.3.1.225</ecNumber>
    </recommendedName>
</protein>
<evidence type="ECO:0000256" key="5">
    <source>
        <dbReference type="ARBA" id="ARBA00023136"/>
    </source>
</evidence>
<dbReference type="GO" id="GO:0016020">
    <property type="term" value="C:membrane"/>
    <property type="evidence" value="ECO:0007669"/>
    <property type="project" value="UniProtKB-SubCell"/>
</dbReference>
<dbReference type="PANTHER" id="PTHR12246">
    <property type="entry name" value="PALMITOYLTRANSFERASE ZDHHC16"/>
    <property type="match status" value="1"/>
</dbReference>
<keyword evidence="13" id="KW-1185">Reference proteome</keyword>
<dbReference type="AlphaFoldDB" id="A0A9W4XC84"/>
<organism evidence="12 13">
    <name type="scientific">Candida verbasci</name>
    <dbReference type="NCBI Taxonomy" id="1227364"/>
    <lineage>
        <taxon>Eukaryota</taxon>
        <taxon>Fungi</taxon>
        <taxon>Dikarya</taxon>
        <taxon>Ascomycota</taxon>
        <taxon>Saccharomycotina</taxon>
        <taxon>Pichiomycetes</taxon>
        <taxon>Debaryomycetaceae</taxon>
        <taxon>Candida/Lodderomyces clade</taxon>
        <taxon>Candida</taxon>
    </lineage>
</organism>
<feature type="transmembrane region" description="Helical" evidence="10">
    <location>
        <begin position="78"/>
        <end position="98"/>
    </location>
</feature>